<dbReference type="Gene3D" id="3.60.15.10">
    <property type="entry name" value="Ribonuclease Z/Hydroxyacylglutathione hydrolase-like"/>
    <property type="match status" value="1"/>
</dbReference>
<keyword evidence="3" id="KW-1185">Reference proteome</keyword>
<proteinExistence type="predicted"/>
<dbReference type="PANTHER" id="PTHR42663">
    <property type="entry name" value="HYDROLASE C777.06C-RELATED-RELATED"/>
    <property type="match status" value="1"/>
</dbReference>
<sequence>MQVTLLGTGDTTGTPTVGCTCETCRTARDRGISRSRFSVHVQHEETGESLLVDFSPDFRQQFLENDVPLPEAGIVTHVHFDHLDGLGNVYRVLDSLTVHAPSEVDPVTEESVAGTIRNKFHYLEDRVGVAACDPFEPFETCGFEVRFVPVDHPPLRCYGLAVEEPETGAKLSITGDTSYDVPERSREILANPDLLLADAIVPASLCDRHPIGGRHERPDGTPRTFGTKHMTREGALDLADELSADRTRLVHLAHFYPAEEAFEEPLAVDGERYHLE</sequence>
<name>A0ABD5UZS4_9EURY</name>
<dbReference type="AlphaFoldDB" id="A0ABD5UZS4"/>
<protein>
    <submittedName>
        <fullName evidence="2">MBL fold metallo-hydrolase</fullName>
    </submittedName>
</protein>
<dbReference type="InterPro" id="IPR036866">
    <property type="entry name" value="RibonucZ/Hydroxyglut_hydro"/>
</dbReference>
<comment type="caution">
    <text evidence="2">The sequence shown here is derived from an EMBL/GenBank/DDBJ whole genome shotgun (WGS) entry which is preliminary data.</text>
</comment>
<dbReference type="Pfam" id="PF12706">
    <property type="entry name" value="Lactamase_B_2"/>
    <property type="match status" value="1"/>
</dbReference>
<dbReference type="InterPro" id="IPR001279">
    <property type="entry name" value="Metallo-B-lactamas"/>
</dbReference>
<reference evidence="2 3" key="1">
    <citation type="journal article" date="2019" name="Int. J. Syst. Evol. Microbiol.">
        <title>The Global Catalogue of Microorganisms (GCM) 10K type strain sequencing project: providing services to taxonomists for standard genome sequencing and annotation.</title>
        <authorList>
            <consortium name="The Broad Institute Genomics Platform"/>
            <consortium name="The Broad Institute Genome Sequencing Center for Infectious Disease"/>
            <person name="Wu L."/>
            <person name="Ma J."/>
        </authorList>
    </citation>
    <scope>NUCLEOTIDE SEQUENCE [LARGE SCALE GENOMIC DNA]</scope>
    <source>
        <strain evidence="2 3">SKJ47</strain>
    </source>
</reference>
<dbReference type="EMBL" id="JBHSXL010000009">
    <property type="protein sequence ID" value="MFC6893254.1"/>
    <property type="molecule type" value="Genomic_DNA"/>
</dbReference>
<dbReference type="SMART" id="SM00849">
    <property type="entry name" value="Lactamase_B"/>
    <property type="match status" value="1"/>
</dbReference>
<gene>
    <name evidence="2" type="ORF">ACFQE9_11665</name>
</gene>
<organism evidence="2 3">
    <name type="scientific">Halopenitus salinus</name>
    <dbReference type="NCBI Taxonomy" id="1198295"/>
    <lineage>
        <taxon>Archaea</taxon>
        <taxon>Methanobacteriati</taxon>
        <taxon>Methanobacteriota</taxon>
        <taxon>Stenosarchaea group</taxon>
        <taxon>Halobacteria</taxon>
        <taxon>Halobacteriales</taxon>
        <taxon>Haloferacaceae</taxon>
        <taxon>Halopenitus</taxon>
    </lineage>
</organism>
<accession>A0ABD5UZS4</accession>
<evidence type="ECO:0000313" key="3">
    <source>
        <dbReference type="Proteomes" id="UP001596296"/>
    </source>
</evidence>
<dbReference type="Proteomes" id="UP001596296">
    <property type="component" value="Unassembled WGS sequence"/>
</dbReference>
<dbReference type="SUPFAM" id="SSF56281">
    <property type="entry name" value="Metallo-hydrolase/oxidoreductase"/>
    <property type="match status" value="1"/>
</dbReference>
<evidence type="ECO:0000313" key="2">
    <source>
        <dbReference type="EMBL" id="MFC6893254.1"/>
    </source>
</evidence>
<feature type="domain" description="Metallo-beta-lactamase" evidence="1">
    <location>
        <begin position="35"/>
        <end position="215"/>
    </location>
</feature>
<dbReference type="RefSeq" id="WP_379744613.1">
    <property type="nucleotide sequence ID" value="NZ_JBHSVN010000001.1"/>
</dbReference>
<evidence type="ECO:0000259" key="1">
    <source>
        <dbReference type="SMART" id="SM00849"/>
    </source>
</evidence>
<dbReference type="PANTHER" id="PTHR42663:SF12">
    <property type="entry name" value="ATP-BINDING PROTEIN PHNP"/>
    <property type="match status" value="1"/>
</dbReference>